<dbReference type="InterPro" id="IPR000160">
    <property type="entry name" value="GGDEF_dom"/>
</dbReference>
<dbReference type="STRING" id="941907.SAMN06295910_2410"/>
<dbReference type="SMART" id="SM00267">
    <property type="entry name" value="GGDEF"/>
    <property type="match status" value="1"/>
</dbReference>
<dbReference type="CDD" id="cd01949">
    <property type="entry name" value="GGDEF"/>
    <property type="match status" value="1"/>
</dbReference>
<dbReference type="PANTHER" id="PTHR33121">
    <property type="entry name" value="CYCLIC DI-GMP PHOSPHODIESTERASE PDEF"/>
    <property type="match status" value="1"/>
</dbReference>
<evidence type="ECO:0000259" key="3">
    <source>
        <dbReference type="PROSITE" id="PS50887"/>
    </source>
</evidence>
<gene>
    <name evidence="4" type="ORF">SAMN06295910_2410</name>
</gene>
<protein>
    <submittedName>
        <fullName evidence="4">Diguanylate cyclase/phosphodiesterase</fullName>
    </submittedName>
</protein>
<dbReference type="InterPro" id="IPR043128">
    <property type="entry name" value="Rev_trsase/Diguanyl_cyclase"/>
</dbReference>
<dbReference type="Gene3D" id="3.30.70.270">
    <property type="match status" value="1"/>
</dbReference>
<dbReference type="SUPFAM" id="SSF141868">
    <property type="entry name" value="EAL domain-like"/>
    <property type="match status" value="1"/>
</dbReference>
<dbReference type="Proteomes" id="UP000192934">
    <property type="component" value="Chromosome I"/>
</dbReference>
<dbReference type="CDD" id="cd01948">
    <property type="entry name" value="EAL"/>
    <property type="match status" value="1"/>
</dbReference>
<dbReference type="GO" id="GO:0071111">
    <property type="term" value="F:cyclic-guanylate-specific phosphodiesterase activity"/>
    <property type="evidence" value="ECO:0007669"/>
    <property type="project" value="InterPro"/>
</dbReference>
<sequence>MRAVWSNTEKAMADKRIHPGTGHSANRDFVIIGVAVGILLLLAAIGNFGVESAAALLTRFGADNSTLVLCLLLVNVALTLYGIRRYRDTVTLIRDREAAERRARSLASTDPLTGLYNRRAFAACIAELLGNGPKVRSVALIVIDIDGFKSVNELHGHLTGDLLLRHAADLIQAATPGDAVVARLGADEFGVAFRFDPDRPDAVDSVAATIVAHLGTAVDLGGVHVHVSASAGIACTDQECDRSDPLLRRADIAMCAAKKEGRGERAWFDATLERELRNRNETEAGLRRGVPAGEFVPFFEQQIDLESGALHGFEMLARWNHPERGLVPPDEFIDVAEESGLISDLSLSVFRQGLEIARHWDPALTLSVNISPTQLKDPWLAQKLVKLLVETNFPPERLEVEITESSLFENLGLAQSIIASLKNQGIRIALDDFGTGYSSLGHLRALPFDRIKIDRSFVQSLTDNSESRAIVSAIARLAESLGLAVTAEGIEDTQILERLRAIGHFKGQGWLFGRPMPAAEVEPMLAARNLLAAAPVAVAAPSQTVRRAG</sequence>
<dbReference type="AlphaFoldDB" id="A0A1X7GWW6"/>
<dbReference type="PROSITE" id="PS50883">
    <property type="entry name" value="EAL"/>
    <property type="match status" value="1"/>
</dbReference>
<feature type="domain" description="EAL" evidence="2">
    <location>
        <begin position="279"/>
        <end position="529"/>
    </location>
</feature>
<dbReference type="Pfam" id="PF00563">
    <property type="entry name" value="EAL"/>
    <property type="match status" value="1"/>
</dbReference>
<dbReference type="SUPFAM" id="SSF55073">
    <property type="entry name" value="Nucleotide cyclase"/>
    <property type="match status" value="1"/>
</dbReference>
<keyword evidence="1" id="KW-1133">Transmembrane helix</keyword>
<dbReference type="Pfam" id="PF00990">
    <property type="entry name" value="GGDEF"/>
    <property type="match status" value="1"/>
</dbReference>
<dbReference type="InterPro" id="IPR001633">
    <property type="entry name" value="EAL_dom"/>
</dbReference>
<evidence type="ECO:0000256" key="1">
    <source>
        <dbReference type="SAM" id="Phobius"/>
    </source>
</evidence>
<dbReference type="EMBL" id="LT840185">
    <property type="protein sequence ID" value="SMF75998.1"/>
    <property type="molecule type" value="Genomic_DNA"/>
</dbReference>
<dbReference type="PROSITE" id="PS50887">
    <property type="entry name" value="GGDEF"/>
    <property type="match status" value="1"/>
</dbReference>
<organism evidence="4 5">
    <name type="scientific">Allosphingosinicella indica</name>
    <dbReference type="NCBI Taxonomy" id="941907"/>
    <lineage>
        <taxon>Bacteria</taxon>
        <taxon>Pseudomonadati</taxon>
        <taxon>Pseudomonadota</taxon>
        <taxon>Alphaproteobacteria</taxon>
        <taxon>Sphingomonadales</taxon>
        <taxon>Sphingomonadaceae</taxon>
        <taxon>Allosphingosinicella</taxon>
    </lineage>
</organism>
<dbReference type="InterPro" id="IPR050706">
    <property type="entry name" value="Cyclic-di-GMP_PDE-like"/>
</dbReference>
<evidence type="ECO:0000259" key="2">
    <source>
        <dbReference type="PROSITE" id="PS50883"/>
    </source>
</evidence>
<evidence type="ECO:0000313" key="5">
    <source>
        <dbReference type="Proteomes" id="UP000192934"/>
    </source>
</evidence>
<keyword evidence="1" id="KW-0812">Transmembrane</keyword>
<dbReference type="Gene3D" id="3.20.20.450">
    <property type="entry name" value="EAL domain"/>
    <property type="match status" value="1"/>
</dbReference>
<dbReference type="PANTHER" id="PTHR33121:SF70">
    <property type="entry name" value="SIGNALING PROTEIN YKOW"/>
    <property type="match status" value="1"/>
</dbReference>
<keyword evidence="5" id="KW-1185">Reference proteome</keyword>
<evidence type="ECO:0000313" key="4">
    <source>
        <dbReference type="EMBL" id="SMF75998.1"/>
    </source>
</evidence>
<dbReference type="InterPro" id="IPR029787">
    <property type="entry name" value="Nucleotide_cyclase"/>
</dbReference>
<feature type="transmembrane region" description="Helical" evidence="1">
    <location>
        <begin position="29"/>
        <end position="50"/>
    </location>
</feature>
<keyword evidence="1" id="KW-0472">Membrane</keyword>
<feature type="transmembrane region" description="Helical" evidence="1">
    <location>
        <begin position="62"/>
        <end position="83"/>
    </location>
</feature>
<feature type="domain" description="GGDEF" evidence="3">
    <location>
        <begin position="136"/>
        <end position="270"/>
    </location>
</feature>
<reference evidence="5" key="1">
    <citation type="submission" date="2017-04" db="EMBL/GenBank/DDBJ databases">
        <authorList>
            <person name="Varghese N."/>
            <person name="Submissions S."/>
        </authorList>
    </citation>
    <scope>NUCLEOTIDE SEQUENCE [LARGE SCALE GENOMIC DNA]</scope>
    <source>
        <strain evidence="5">Dd16</strain>
    </source>
</reference>
<dbReference type="NCBIfam" id="TIGR00254">
    <property type="entry name" value="GGDEF"/>
    <property type="match status" value="1"/>
</dbReference>
<dbReference type="SMART" id="SM00052">
    <property type="entry name" value="EAL"/>
    <property type="match status" value="1"/>
</dbReference>
<accession>A0A1X7GWW6</accession>
<name>A0A1X7GWW6_9SPHN</name>
<proteinExistence type="predicted"/>
<dbReference type="InterPro" id="IPR035919">
    <property type="entry name" value="EAL_sf"/>
</dbReference>